<evidence type="ECO:0008006" key="4">
    <source>
        <dbReference type="Google" id="ProtNLM"/>
    </source>
</evidence>
<evidence type="ECO:0000256" key="1">
    <source>
        <dbReference type="SAM" id="MobiDB-lite"/>
    </source>
</evidence>
<comment type="caution">
    <text evidence="2">The sequence shown here is derived from an EMBL/GenBank/DDBJ whole genome shotgun (WGS) entry which is preliminary data.</text>
</comment>
<dbReference type="NCBIfam" id="TIGR01571">
    <property type="entry name" value="A_thal_Cys_rich"/>
    <property type="match status" value="1"/>
</dbReference>
<gene>
    <name evidence="2" type="ORF">D9757_008591</name>
</gene>
<reference evidence="2 3" key="1">
    <citation type="journal article" date="2020" name="ISME J.">
        <title>Uncovering the hidden diversity of litter-decomposition mechanisms in mushroom-forming fungi.</title>
        <authorList>
            <person name="Floudas D."/>
            <person name="Bentzer J."/>
            <person name="Ahren D."/>
            <person name="Johansson T."/>
            <person name="Persson P."/>
            <person name="Tunlid A."/>
        </authorList>
    </citation>
    <scope>NUCLEOTIDE SEQUENCE [LARGE SCALE GENOMIC DNA]</scope>
    <source>
        <strain evidence="2 3">CBS 406.79</strain>
    </source>
</reference>
<dbReference type="InterPro" id="IPR006461">
    <property type="entry name" value="PLAC_motif_containing"/>
</dbReference>
<dbReference type="Pfam" id="PF04749">
    <property type="entry name" value="PLAC8"/>
    <property type="match status" value="1"/>
</dbReference>
<name>A0A8H5M9X4_9AGAR</name>
<sequence length="237" mass="25450">MSKDPETISDSKGKHSSRPPDYSLHSEASSSSGTQHLLPRHVSNPSLTSYPPQTPQGSYPFTSSSQATITSQPPRKVNMNLKEIKGSRNGRQMPVDLREKRDWSSRLFGCSTGGDTETDTCCMACFCPCIVYGRNKTRLDHLSNHGLPEPEGGTTGGECAAHALVTSLFCMAGCAMQAPLRSTIRDRYSIRGSGAGDLCTSICCYPCALTQEHIEISAEENSFPRGVGGSTGVYYGG</sequence>
<organism evidence="2 3">
    <name type="scientific">Collybiopsis confluens</name>
    <dbReference type="NCBI Taxonomy" id="2823264"/>
    <lineage>
        <taxon>Eukaryota</taxon>
        <taxon>Fungi</taxon>
        <taxon>Dikarya</taxon>
        <taxon>Basidiomycota</taxon>
        <taxon>Agaricomycotina</taxon>
        <taxon>Agaricomycetes</taxon>
        <taxon>Agaricomycetidae</taxon>
        <taxon>Agaricales</taxon>
        <taxon>Marasmiineae</taxon>
        <taxon>Omphalotaceae</taxon>
        <taxon>Collybiopsis</taxon>
    </lineage>
</organism>
<dbReference type="Proteomes" id="UP000518752">
    <property type="component" value="Unassembled WGS sequence"/>
</dbReference>
<feature type="compositionally biased region" description="Basic and acidic residues" evidence="1">
    <location>
        <begin position="1"/>
        <end position="13"/>
    </location>
</feature>
<evidence type="ECO:0000313" key="3">
    <source>
        <dbReference type="Proteomes" id="UP000518752"/>
    </source>
</evidence>
<protein>
    <recommendedName>
        <fullName evidence="4">PLAC8-domain-containing protein</fullName>
    </recommendedName>
</protein>
<accession>A0A8H5M9X4</accession>
<feature type="compositionally biased region" description="Polar residues" evidence="1">
    <location>
        <begin position="43"/>
        <end position="73"/>
    </location>
</feature>
<proteinExistence type="predicted"/>
<feature type="region of interest" description="Disordered" evidence="1">
    <location>
        <begin position="1"/>
        <end position="81"/>
    </location>
</feature>
<dbReference type="EMBL" id="JAACJN010000037">
    <property type="protein sequence ID" value="KAF5386273.1"/>
    <property type="molecule type" value="Genomic_DNA"/>
</dbReference>
<dbReference type="OrthoDB" id="1045822at2759"/>
<evidence type="ECO:0000313" key="2">
    <source>
        <dbReference type="EMBL" id="KAF5386273.1"/>
    </source>
</evidence>
<feature type="compositionally biased region" description="Polar residues" evidence="1">
    <location>
        <begin position="26"/>
        <end position="35"/>
    </location>
</feature>
<dbReference type="PANTHER" id="PTHR15907">
    <property type="entry name" value="DUF614 FAMILY PROTEIN-RELATED"/>
    <property type="match status" value="1"/>
</dbReference>
<dbReference type="AlphaFoldDB" id="A0A8H5M9X4"/>
<keyword evidence="3" id="KW-1185">Reference proteome</keyword>